<dbReference type="BioCyc" id="CNIT1237085:G1324-319-MONOMER"/>
<keyword evidence="3" id="KW-1185">Reference proteome</keyword>
<evidence type="ECO:0000313" key="1">
    <source>
        <dbReference type="EMBL" id="AFU57267.1"/>
    </source>
</evidence>
<dbReference type="EMBL" id="CP002408">
    <property type="protein sequence ID" value="AFU57297.1"/>
    <property type="molecule type" value="Genomic_DNA"/>
</dbReference>
<evidence type="ECO:0000313" key="2">
    <source>
        <dbReference type="EMBL" id="AFU57297.1"/>
    </source>
</evidence>
<protein>
    <submittedName>
        <fullName evidence="2">Uncharacterized protein</fullName>
    </submittedName>
</protein>
<dbReference type="AlphaFoldDB" id="K0IHL4"/>
<dbReference type="KEGG" id="nga:Ngar_c03190"/>
<reference evidence="2 3" key="1">
    <citation type="journal article" date="2012" name="Environ. Microbiol.">
        <title>The genome of the ammonia-oxidizing Candidatus Nitrososphaera gargensis: insights into metabolic versatility and environmental adaptations.</title>
        <authorList>
            <person name="Spang A."/>
            <person name="Poehlein A."/>
            <person name="Offre P."/>
            <person name="Zumbragel S."/>
            <person name="Haider S."/>
            <person name="Rychlik N."/>
            <person name="Nowka B."/>
            <person name="Schmeisser C."/>
            <person name="Lebedeva E.V."/>
            <person name="Rattei T."/>
            <person name="Bohm C."/>
            <person name="Schmid M."/>
            <person name="Galushko A."/>
            <person name="Hatzenpichler R."/>
            <person name="Weinmaier T."/>
            <person name="Daniel R."/>
            <person name="Schleper C."/>
            <person name="Spieck E."/>
            <person name="Streit W."/>
            <person name="Wagner M."/>
        </authorList>
    </citation>
    <scope>NUCLEOTIDE SEQUENCE [LARGE SCALE GENOMIC DNA]</scope>
    <source>
        <strain evidence="2">Enrichment culture Ga9.2</strain>
        <strain evidence="3">Ga9.2</strain>
    </source>
</reference>
<dbReference type="InParanoid" id="K0IHL4"/>
<proteinExistence type="predicted"/>
<dbReference type="HOGENOM" id="CLU_2629844_0_0_2"/>
<dbReference type="KEGG" id="nga:Ngar_c03490"/>
<organism evidence="2 3">
    <name type="scientific">Nitrososphaera gargensis (strain Ga9.2)</name>
    <dbReference type="NCBI Taxonomy" id="1237085"/>
    <lineage>
        <taxon>Archaea</taxon>
        <taxon>Nitrososphaerota</taxon>
        <taxon>Nitrososphaeria</taxon>
        <taxon>Nitrososphaerales</taxon>
        <taxon>Nitrososphaeraceae</taxon>
        <taxon>Nitrososphaera</taxon>
    </lineage>
</organism>
<sequence length="77" mass="8631">MDGHFELKHPASIQDSQQMTFTDSSLAMQPKAKQKTCYVRKGTKRFSKVPYGIYAKRIKSSIPSIPTDRIAVFPGAI</sequence>
<evidence type="ECO:0000313" key="3">
    <source>
        <dbReference type="Proteomes" id="UP000008037"/>
    </source>
</evidence>
<dbReference type="Proteomes" id="UP000008037">
    <property type="component" value="Chromosome"/>
</dbReference>
<dbReference type="EMBL" id="CP002408">
    <property type="protein sequence ID" value="AFU57267.1"/>
    <property type="molecule type" value="Genomic_DNA"/>
</dbReference>
<gene>
    <name evidence="1" type="ordered locus">Ngar_c03190</name>
    <name evidence="2" type="ordered locus">Ngar_c03490</name>
</gene>
<accession>K0IHL4</accession>
<name>K0IHL4_NITGG</name>